<feature type="signal peptide" evidence="1">
    <location>
        <begin position="1"/>
        <end position="19"/>
    </location>
</feature>
<evidence type="ECO:0000256" key="1">
    <source>
        <dbReference type="SAM" id="SignalP"/>
    </source>
</evidence>
<organism evidence="3 4">
    <name type="scientific">Helicobacter saguini</name>
    <dbReference type="NCBI Taxonomy" id="1548018"/>
    <lineage>
        <taxon>Bacteria</taxon>
        <taxon>Pseudomonadati</taxon>
        <taxon>Campylobacterota</taxon>
        <taxon>Epsilonproteobacteria</taxon>
        <taxon>Campylobacterales</taxon>
        <taxon>Helicobacteraceae</taxon>
        <taxon>Helicobacter</taxon>
    </lineage>
</organism>
<dbReference type="Proteomes" id="UP000029714">
    <property type="component" value="Unassembled WGS sequence"/>
</dbReference>
<reference evidence="3 4" key="2">
    <citation type="journal article" date="2016" name="Infect. Immun.">
        <title>Helicobacter saguini, a Novel Helicobacter Isolated from Cotton-Top Tamarins with Ulcerative Colitis, Has Proinflammatory Properties and Induces Typhlocolitis and Dysplasia in Gnotobiotic IL-10-/- Mice.</title>
        <authorList>
            <person name="Shen Z."/>
            <person name="Mannion A."/>
            <person name="Whary M.T."/>
            <person name="Muthupalani S."/>
            <person name="Sheh A."/>
            <person name="Feng Y."/>
            <person name="Gong G."/>
            <person name="Vandamme P."/>
            <person name="Holcombe H.R."/>
            <person name="Paster B.J."/>
            <person name="Fox J.G."/>
        </authorList>
    </citation>
    <scope>NUCLEOTIDE SEQUENCE [LARGE SCALE GENOMIC DNA]</scope>
    <source>
        <strain evidence="3 4">MIT 97-6194</strain>
    </source>
</reference>
<dbReference type="RefSeq" id="WP_034569734.1">
    <property type="nucleotide sequence ID" value="NZ_JRMP02000001.1"/>
</dbReference>
<dbReference type="EMBL" id="QBIU01000001">
    <property type="protein sequence ID" value="MWV68498.1"/>
    <property type="molecule type" value="Genomic_DNA"/>
</dbReference>
<evidence type="ECO:0000313" key="2">
    <source>
        <dbReference type="EMBL" id="MWV68498.1"/>
    </source>
</evidence>
<proteinExistence type="predicted"/>
<gene>
    <name evidence="2" type="ORF">DCO61_00235</name>
    <name evidence="3" type="ORF">LS64_000930</name>
</gene>
<reference evidence="3" key="3">
    <citation type="submission" date="2018-04" db="EMBL/GenBank/DDBJ databases">
        <authorList>
            <person name="Sheh A."/>
            <person name="Shen Z."/>
            <person name="Mannion A.J."/>
            <person name="Fox J.G."/>
        </authorList>
    </citation>
    <scope>NUCLEOTIDE SEQUENCE</scope>
    <source>
        <strain evidence="3">MIT 97-6194</strain>
    </source>
</reference>
<dbReference type="PROSITE" id="PS51257">
    <property type="entry name" value="PROKAR_LIPOPROTEIN"/>
    <property type="match status" value="1"/>
</dbReference>
<protein>
    <submittedName>
        <fullName evidence="3">Uncharacterized protein</fullName>
    </submittedName>
</protein>
<dbReference type="AlphaFoldDB" id="A0A347VQS3"/>
<keyword evidence="4" id="KW-1185">Reference proteome</keyword>
<dbReference type="EMBL" id="JRMP02000001">
    <property type="protein sequence ID" value="TLD95956.1"/>
    <property type="molecule type" value="Genomic_DNA"/>
</dbReference>
<accession>A0A347VQS3</accession>
<evidence type="ECO:0000313" key="3">
    <source>
        <dbReference type="EMBL" id="TLD95956.1"/>
    </source>
</evidence>
<sequence>MIKLVVKGVVLSACVVAFVGCSGGGEPIACDDAEVKKTFETQHTQKYQENMKKMSNDKKFDDITLNFSNYKTLSSESDKNICQVKITMGYIGNDAEMQKMYGGGGISLNVKFGASKLSDGKIEIEQIDR</sequence>
<keyword evidence="1" id="KW-0732">Signal</keyword>
<feature type="chain" id="PRO_5036063079" evidence="1">
    <location>
        <begin position="20"/>
        <end position="129"/>
    </location>
</feature>
<reference evidence="2 5" key="4">
    <citation type="submission" date="2019-12" db="EMBL/GenBank/DDBJ databases">
        <title>Multi-Generational Helicobacter saguini Isolates.</title>
        <authorList>
            <person name="Mannion A."/>
            <person name="Shen Z."/>
            <person name="Fox J.G."/>
        </authorList>
    </citation>
    <scope>NUCLEOTIDE SEQUENCE [LARGE SCALE GENOMIC DNA]</scope>
    <source>
        <strain evidence="2">16-048</strain>
        <strain evidence="5">16-048 (F4)</strain>
    </source>
</reference>
<comment type="caution">
    <text evidence="3">The sequence shown here is derived from an EMBL/GenBank/DDBJ whole genome shotgun (WGS) entry which is preliminary data.</text>
</comment>
<evidence type="ECO:0000313" key="4">
    <source>
        <dbReference type="Proteomes" id="UP000029714"/>
    </source>
</evidence>
<name>A0A347VQS3_9HELI</name>
<evidence type="ECO:0000313" key="5">
    <source>
        <dbReference type="Proteomes" id="UP000477070"/>
    </source>
</evidence>
<reference evidence="3 4" key="1">
    <citation type="journal article" date="2014" name="Genome Announc.">
        <title>Draft genome sequences of eight enterohepatic helicobacter species isolated from both laboratory and wild rodents.</title>
        <authorList>
            <person name="Sheh A."/>
            <person name="Shen Z."/>
            <person name="Fox J.G."/>
        </authorList>
    </citation>
    <scope>NUCLEOTIDE SEQUENCE [LARGE SCALE GENOMIC DNA]</scope>
    <source>
        <strain evidence="3 4">MIT 97-6194</strain>
    </source>
</reference>
<dbReference type="Proteomes" id="UP000477070">
    <property type="component" value="Unassembled WGS sequence"/>
</dbReference>